<evidence type="ECO:0000256" key="1">
    <source>
        <dbReference type="SAM" id="MobiDB-lite"/>
    </source>
</evidence>
<proteinExistence type="predicted"/>
<evidence type="ECO:0000313" key="2">
    <source>
        <dbReference type="EMBL" id="KDP35910.1"/>
    </source>
</evidence>
<feature type="compositionally biased region" description="Basic residues" evidence="1">
    <location>
        <begin position="270"/>
        <end position="285"/>
    </location>
</feature>
<accession>A0A067KUF2</accession>
<feature type="compositionally biased region" description="Polar residues" evidence="1">
    <location>
        <begin position="560"/>
        <end position="580"/>
    </location>
</feature>
<dbReference type="EMBL" id="KK914463">
    <property type="protein sequence ID" value="KDP35910.1"/>
    <property type="molecule type" value="Genomic_DNA"/>
</dbReference>
<dbReference type="KEGG" id="jcu:105635987"/>
<organism evidence="2 3">
    <name type="scientific">Jatropha curcas</name>
    <name type="common">Barbados nut</name>
    <dbReference type="NCBI Taxonomy" id="180498"/>
    <lineage>
        <taxon>Eukaryota</taxon>
        <taxon>Viridiplantae</taxon>
        <taxon>Streptophyta</taxon>
        <taxon>Embryophyta</taxon>
        <taxon>Tracheophyta</taxon>
        <taxon>Spermatophyta</taxon>
        <taxon>Magnoliopsida</taxon>
        <taxon>eudicotyledons</taxon>
        <taxon>Gunneridae</taxon>
        <taxon>Pentapetalae</taxon>
        <taxon>rosids</taxon>
        <taxon>fabids</taxon>
        <taxon>Malpighiales</taxon>
        <taxon>Euphorbiaceae</taxon>
        <taxon>Crotonoideae</taxon>
        <taxon>Jatropheae</taxon>
        <taxon>Jatropha</taxon>
    </lineage>
</organism>
<feature type="compositionally biased region" description="Basic and acidic residues" evidence="1">
    <location>
        <begin position="332"/>
        <end position="359"/>
    </location>
</feature>
<feature type="compositionally biased region" description="Polar residues" evidence="1">
    <location>
        <begin position="654"/>
        <end position="665"/>
    </location>
</feature>
<dbReference type="PANTHER" id="PTHR37241">
    <property type="entry name" value="NEUROFILAMENT HEAVY PROTEIN"/>
    <property type="match status" value="1"/>
</dbReference>
<feature type="compositionally biased region" description="Basic residues" evidence="1">
    <location>
        <begin position="591"/>
        <end position="604"/>
    </location>
</feature>
<dbReference type="PANTHER" id="PTHR37241:SF1">
    <property type="entry name" value="NEUROFILAMENT HEAVY PROTEIN"/>
    <property type="match status" value="1"/>
</dbReference>
<sequence length="694" mass="77713">MDDTESVQINAEEAEINGDEFYEKIEAPKFVDLNAPDPYHHGDDCYWFCMRVGCDQKHEEEMDSETIYKNFLLRVMAARSPNIRLRKALHKKDSSTDLKCPRTVPAKPSKPRVSRLALISSISKRIVDPKVKVKPLSKQNATPNAKAKQQPSIIAKALTTPRAKKQLSNPEAFRSVRNPKTTATAMPKNRVVAKTLVFDSPKKSVRTKSSLELNTPVKTLCAGMKKLEITSAKKQVLGYDRPLPCDTAASRKKLRGREVKSRLFDGLNLQKHKGHEAKASKSLKKSNKEETLQEIEEKMKNDDSRRVCSTSKSDEGNASKDPATTTEVVKSSMDENRVEALSDAGRSELSSRNDDDVKRFQASKETLEFDDKRHTMNSDDKENDDEVMESDDKENASASDDNRELDIKTGQTEHKILGRHDTPKDSQKISKAKSMQSKGALTAVATGGQRLKHEKPKPTNPKPFRLRTDERGILKEANLEKKLCPAPLSEITPVPKGGSSQKKYRSAIQRNERCLKQTENHNDTYESKEKETNRAHKDHHPNNRNLSLKISKEKIGRKISTPQRHTISSQQKLVASQQDCTQDKSTPKLGKSLKRIKSPSRKQLARPQEAPPNGKETISIMTTCILGTIKETSPTILKTKETMNLGESGASPGTKVSVSPASRPSLQEKRFATIPKEPNFHSIHVPRSCTRRVA</sequence>
<feature type="region of interest" description="Disordered" evidence="1">
    <location>
        <begin position="266"/>
        <end position="468"/>
    </location>
</feature>
<feature type="compositionally biased region" description="Basic and acidic residues" evidence="1">
    <location>
        <begin position="365"/>
        <end position="380"/>
    </location>
</feature>
<feature type="compositionally biased region" description="Basic and acidic residues" evidence="1">
    <location>
        <begin position="286"/>
        <end position="318"/>
    </location>
</feature>
<dbReference type="Proteomes" id="UP000027138">
    <property type="component" value="Unassembled WGS sequence"/>
</dbReference>
<evidence type="ECO:0000313" key="3">
    <source>
        <dbReference type="Proteomes" id="UP000027138"/>
    </source>
</evidence>
<protein>
    <submittedName>
        <fullName evidence="2">Uncharacterized protein</fullName>
    </submittedName>
</protein>
<dbReference type="STRING" id="180498.A0A067KUF2"/>
<feature type="compositionally biased region" description="Basic and acidic residues" evidence="1">
    <location>
        <begin position="510"/>
        <end position="535"/>
    </location>
</feature>
<dbReference type="AlphaFoldDB" id="A0A067KUF2"/>
<dbReference type="OrthoDB" id="785936at2759"/>
<name>A0A067KUF2_JATCU</name>
<feature type="region of interest" description="Disordered" evidence="1">
    <location>
        <begin position="488"/>
        <end position="616"/>
    </location>
</feature>
<feature type="compositionally biased region" description="Acidic residues" evidence="1">
    <location>
        <begin position="381"/>
        <end position="392"/>
    </location>
</feature>
<feature type="compositionally biased region" description="Basic and acidic residues" evidence="1">
    <location>
        <begin position="400"/>
        <end position="428"/>
    </location>
</feature>
<gene>
    <name evidence="2" type="ORF">JCGZ_09882</name>
</gene>
<keyword evidence="3" id="KW-1185">Reference proteome</keyword>
<reference evidence="2 3" key="1">
    <citation type="journal article" date="2014" name="PLoS ONE">
        <title>Global Analysis of Gene Expression Profiles in Physic Nut (Jatropha curcas L.) Seedlings Exposed to Salt Stress.</title>
        <authorList>
            <person name="Zhang L."/>
            <person name="Zhang C."/>
            <person name="Wu P."/>
            <person name="Chen Y."/>
            <person name="Li M."/>
            <person name="Jiang H."/>
            <person name="Wu G."/>
        </authorList>
    </citation>
    <scope>NUCLEOTIDE SEQUENCE [LARGE SCALE GENOMIC DNA]</scope>
    <source>
        <strain evidence="3">cv. GZQX0401</strain>
        <tissue evidence="2">Young leaves</tissue>
    </source>
</reference>
<feature type="region of interest" description="Disordered" evidence="1">
    <location>
        <begin position="644"/>
        <end position="665"/>
    </location>
</feature>